<sequence length="1371" mass="156488">MENGAAAPAAPDTAPKDAVTKSPSLEDGEVPEDDVPASTAEQPTSPSAQPPPPPQPSARFSGQRSPPLRPHAYGPGAQKTAAPAPLPPQDRLWERERDTIRDRERERDRDRDREKELERLDRERADRERAERERDLRERELRERTEREQRERDQQLEREQMERRALEQMERRELEQHERQLREQAEREEDAREQEAAAARERQLLLDRDPPPALIEEPAEPPVEERQLDVTDALSYLDMVKAQFHDSPDIYNKFLDTMKQFKSEQINTPGVIDRVSELFAGHPQLIQGFNAFLPQGYRIECTTSFITVTTPSGTRTQAPPRPVQAIPIAVAGAPSTPRSMHQERENREKEMRERVAQREQREARERERDRKMREQREWEAQQQQLAAMVPPPVPQQDPPFNAAMDYVNRIKHRFHDEPEIYRQFLDVLQTYQRGGQTDSAVVFQQVTVLFRGNQDLIEEFKKFVNYGGDDVGMMMGGPSQDMEFERERPDRERGRKRVTNDTVKRKRRPIDRNDENSRGAPARPPKKQRTEKLEQQMAPPGQWMREPSPPPVSNVRGGHTHAHGHQHQLQQQQQQPPPQQGHQHHQHQPQPLAPPPLPDESTFFARVGDPDFARLARDFANGESGVDLRMLVDYLGDTPVGVEFREIVGWPSFLKPSDAANGVPTPGTGEGVWTLASKVDEDEDIGPSYRRLPKSEIGRHISGRDEMCREVLNDEFVSHPSWAPGYDLPASQAAQRHTTEKNSYERALYRSEDERHEFDYAIDAVSRTFLALDVALTRVQSLPTPEERAAHKFKQPYLGGCLKPIHVRTIRRVYGKAGSEVLQAVHENPLVAIPVVTNTLRRKEDEWKRVQRSWNRVWRGVEAHNFFESWDHEGATARERDANATTSRTLIEELEQGRTARMQRIAALVDPAMRGAELQSGDWRTGVEYPDVLQDVLKLVFAFLDNLPRTSGVDARRVEGFLRFFVPLVFAGHQDAWDTAFSTTSEQESDAERAAAAAKKKAKDKKNGITLNGVSNGDASTNGLIISNGEVLAPEIPSPVVQPMEVDREEDLVDQTATQAATKKTLVLFADNKLYVLLRLIEFLYARLAHFSHISHTLSTVESGSSYLEHPLAVQLGLGRSLPALAQAYGGVPERFYDVLLESIETLFAGEMGEAMFHANLRMLFGFEAVKLFSIDRIIGTIVKQVQAVLGDKRSRHLVGLLHRQRAEPDGFLLEWSAYRRAAEEEAGDESLVFVRVESTAMIAQLLLPGDRLPPDTERVRERWQAYLDSYTRKGRTRGVAKPKSPFLYRNLPRTKDAWSRDKSRVRSKRELEAKIDPHSYRLFYVSGTEELVVRRWKKEERAAAESRAVARIEEGRRGLENLKFVNREVA</sequence>
<feature type="compositionally biased region" description="Acidic residues" evidence="6">
    <location>
        <begin position="26"/>
        <end position="35"/>
    </location>
</feature>
<evidence type="ECO:0000256" key="3">
    <source>
        <dbReference type="ARBA" id="ARBA00022737"/>
    </source>
</evidence>
<keyword evidence="9" id="KW-1185">Reference proteome</keyword>
<evidence type="ECO:0000256" key="6">
    <source>
        <dbReference type="SAM" id="MobiDB-lite"/>
    </source>
</evidence>
<dbReference type="OrthoDB" id="10265969at2759"/>
<dbReference type="Proteomes" id="UP000077266">
    <property type="component" value="Unassembled WGS sequence"/>
</dbReference>
<feature type="region of interest" description="Disordered" evidence="6">
    <location>
        <begin position="334"/>
        <end position="377"/>
    </location>
</feature>
<dbReference type="PROSITE" id="PS51477">
    <property type="entry name" value="PAH"/>
    <property type="match status" value="2"/>
</dbReference>
<dbReference type="GO" id="GO:0000122">
    <property type="term" value="P:negative regulation of transcription by RNA polymerase II"/>
    <property type="evidence" value="ECO:0007669"/>
    <property type="project" value="TreeGrafter"/>
</dbReference>
<dbReference type="SUPFAM" id="SSF47762">
    <property type="entry name" value="PAH2 domain"/>
    <property type="match status" value="2"/>
</dbReference>
<dbReference type="Pfam" id="PF08295">
    <property type="entry name" value="Sin3_corepress"/>
    <property type="match status" value="1"/>
</dbReference>
<evidence type="ECO:0000256" key="1">
    <source>
        <dbReference type="ARBA" id="ARBA00004123"/>
    </source>
</evidence>
<evidence type="ECO:0000256" key="2">
    <source>
        <dbReference type="ARBA" id="ARBA00022491"/>
    </source>
</evidence>
<dbReference type="InParanoid" id="A0A165MGS1"/>
<dbReference type="InterPro" id="IPR031693">
    <property type="entry name" value="Sin3_C"/>
</dbReference>
<proteinExistence type="predicted"/>
<protein>
    <recommendedName>
        <fullName evidence="7">Histone deacetylase interacting domain-containing protein</fullName>
    </recommendedName>
</protein>
<feature type="compositionally biased region" description="Basic and acidic residues" evidence="6">
    <location>
        <begin position="340"/>
        <end position="377"/>
    </location>
</feature>
<evidence type="ECO:0000259" key="7">
    <source>
        <dbReference type="SMART" id="SM00761"/>
    </source>
</evidence>
<feature type="region of interest" description="Disordered" evidence="6">
    <location>
        <begin position="474"/>
        <end position="604"/>
    </location>
</feature>
<dbReference type="InterPro" id="IPR003822">
    <property type="entry name" value="PAH"/>
</dbReference>
<feature type="compositionally biased region" description="Basic and acidic residues" evidence="6">
    <location>
        <begin position="483"/>
        <end position="503"/>
    </location>
</feature>
<evidence type="ECO:0000313" key="8">
    <source>
        <dbReference type="EMBL" id="KZV99243.1"/>
    </source>
</evidence>
<name>A0A165MGS1_EXIGL</name>
<feature type="compositionally biased region" description="Basic and acidic residues" evidence="6">
    <location>
        <begin position="91"/>
        <end position="210"/>
    </location>
</feature>
<dbReference type="Pfam" id="PF02671">
    <property type="entry name" value="PAH"/>
    <property type="match status" value="2"/>
</dbReference>
<keyword evidence="2" id="KW-0678">Repressor</keyword>
<feature type="region of interest" description="Disordered" evidence="6">
    <location>
        <begin position="1"/>
        <end position="225"/>
    </location>
</feature>
<dbReference type="FunFam" id="1.20.1160.11:FF:000003">
    <property type="entry name" value="Paired amphipathic helix SIN3-like protein"/>
    <property type="match status" value="1"/>
</dbReference>
<dbReference type="InterPro" id="IPR013194">
    <property type="entry name" value="HDAC_interact_dom"/>
</dbReference>
<evidence type="ECO:0000256" key="5">
    <source>
        <dbReference type="PROSITE-ProRule" id="PRU00810"/>
    </source>
</evidence>
<dbReference type="SMART" id="SM00761">
    <property type="entry name" value="HDAC_interact"/>
    <property type="match status" value="1"/>
</dbReference>
<keyword evidence="4 5" id="KW-0539">Nucleus</keyword>
<evidence type="ECO:0000256" key="4">
    <source>
        <dbReference type="ARBA" id="ARBA00023242"/>
    </source>
</evidence>
<feature type="domain" description="Histone deacetylase interacting" evidence="7">
    <location>
        <begin position="681"/>
        <end position="790"/>
    </location>
</feature>
<dbReference type="STRING" id="1314781.A0A165MGS1"/>
<accession>A0A165MGS1</accession>
<evidence type="ECO:0000313" key="9">
    <source>
        <dbReference type="Proteomes" id="UP000077266"/>
    </source>
</evidence>
<dbReference type="FunFam" id="1.20.1160.11:FF:000001">
    <property type="entry name" value="Paired amphipathic helix protein Sin3"/>
    <property type="match status" value="1"/>
</dbReference>
<dbReference type="Gene3D" id="1.20.1160.11">
    <property type="entry name" value="Paired amphipathic helix"/>
    <property type="match status" value="2"/>
</dbReference>
<dbReference type="GO" id="GO:0010628">
    <property type="term" value="P:positive regulation of gene expression"/>
    <property type="evidence" value="ECO:0007669"/>
    <property type="project" value="UniProtKB-ARBA"/>
</dbReference>
<dbReference type="PANTHER" id="PTHR12346">
    <property type="entry name" value="SIN3B-RELATED"/>
    <property type="match status" value="1"/>
</dbReference>
<reference evidence="8 9" key="1">
    <citation type="journal article" date="2016" name="Mol. Biol. Evol.">
        <title>Comparative Genomics of Early-Diverging Mushroom-Forming Fungi Provides Insights into the Origins of Lignocellulose Decay Capabilities.</title>
        <authorList>
            <person name="Nagy L.G."/>
            <person name="Riley R."/>
            <person name="Tritt A."/>
            <person name="Adam C."/>
            <person name="Daum C."/>
            <person name="Floudas D."/>
            <person name="Sun H."/>
            <person name="Yadav J.S."/>
            <person name="Pangilinan J."/>
            <person name="Larsson K.H."/>
            <person name="Matsuura K."/>
            <person name="Barry K."/>
            <person name="Labutti K."/>
            <person name="Kuo R."/>
            <person name="Ohm R.A."/>
            <person name="Bhattacharya S.S."/>
            <person name="Shirouzu T."/>
            <person name="Yoshinaga Y."/>
            <person name="Martin F.M."/>
            <person name="Grigoriev I.V."/>
            <person name="Hibbett D.S."/>
        </authorList>
    </citation>
    <scope>NUCLEOTIDE SEQUENCE [LARGE SCALE GENOMIC DNA]</scope>
    <source>
        <strain evidence="8 9">HHB12029</strain>
    </source>
</reference>
<dbReference type="PANTHER" id="PTHR12346:SF0">
    <property type="entry name" value="SIN3A, ISOFORM G"/>
    <property type="match status" value="1"/>
</dbReference>
<dbReference type="EMBL" id="KV425911">
    <property type="protein sequence ID" value="KZV99243.1"/>
    <property type="molecule type" value="Genomic_DNA"/>
</dbReference>
<organism evidence="8 9">
    <name type="scientific">Exidia glandulosa HHB12029</name>
    <dbReference type="NCBI Taxonomy" id="1314781"/>
    <lineage>
        <taxon>Eukaryota</taxon>
        <taxon>Fungi</taxon>
        <taxon>Dikarya</taxon>
        <taxon>Basidiomycota</taxon>
        <taxon>Agaricomycotina</taxon>
        <taxon>Agaricomycetes</taxon>
        <taxon>Auriculariales</taxon>
        <taxon>Exidiaceae</taxon>
        <taxon>Exidia</taxon>
    </lineage>
</organism>
<comment type="subcellular location">
    <subcellularLocation>
        <location evidence="1 5">Nucleus</location>
    </subcellularLocation>
</comment>
<dbReference type="GO" id="GO:0033698">
    <property type="term" value="C:Rpd3L complex"/>
    <property type="evidence" value="ECO:0007669"/>
    <property type="project" value="UniProtKB-ARBA"/>
</dbReference>
<feature type="compositionally biased region" description="Low complexity" evidence="6">
    <location>
        <begin position="1"/>
        <end position="13"/>
    </location>
</feature>
<dbReference type="Pfam" id="PF16879">
    <property type="entry name" value="Sin3a_C"/>
    <property type="match status" value="1"/>
</dbReference>
<dbReference type="GO" id="GO:0003714">
    <property type="term" value="F:transcription corepressor activity"/>
    <property type="evidence" value="ECO:0007669"/>
    <property type="project" value="InterPro"/>
</dbReference>
<dbReference type="InterPro" id="IPR039774">
    <property type="entry name" value="Sin3-like"/>
</dbReference>
<keyword evidence="3" id="KW-0677">Repeat</keyword>
<gene>
    <name evidence="8" type="ORF">EXIGLDRAFT_762773</name>
</gene>
<dbReference type="InterPro" id="IPR036600">
    <property type="entry name" value="PAH_sf"/>
</dbReference>